<feature type="domain" description="PIN" evidence="1">
    <location>
        <begin position="45"/>
        <end position="144"/>
    </location>
</feature>
<evidence type="ECO:0000313" key="2">
    <source>
        <dbReference type="EMBL" id="VEN75332.1"/>
    </source>
</evidence>
<name>A0A484HJG2_9BACT</name>
<accession>A0A484HJG2</accession>
<dbReference type="Pfam" id="PF01850">
    <property type="entry name" value="PIN"/>
    <property type="match status" value="1"/>
</dbReference>
<dbReference type="AlphaFoldDB" id="A0A484HJG2"/>
<organism evidence="2">
    <name type="scientific">uncultured Desulfobacteraceae bacterium</name>
    <dbReference type="NCBI Taxonomy" id="218296"/>
    <lineage>
        <taxon>Bacteria</taxon>
        <taxon>Pseudomonadati</taxon>
        <taxon>Thermodesulfobacteriota</taxon>
        <taxon>Desulfobacteria</taxon>
        <taxon>Desulfobacterales</taxon>
        <taxon>Desulfobacteraceae</taxon>
        <taxon>environmental samples</taxon>
    </lineage>
</organism>
<proteinExistence type="predicted"/>
<dbReference type="EMBL" id="CAACVI010000051">
    <property type="protein sequence ID" value="VEN75332.1"/>
    <property type="molecule type" value="Genomic_DNA"/>
</dbReference>
<dbReference type="InterPro" id="IPR002716">
    <property type="entry name" value="PIN_dom"/>
</dbReference>
<dbReference type="InterPro" id="IPR029060">
    <property type="entry name" value="PIN-like_dom_sf"/>
</dbReference>
<sequence>MLFKRWPYLIENVDSGEKGGMEKIYLDMNIYNRPYDDQSQARVKLETISVFEILSAMKSGRIHVAWSFILDYENSLNPYDDIRLEIESLAHFASEMIDADDTIRRFAKTYEIKGVKPRDALHIACAETWGAEHFVTCDDRLVKKQKALPIIVKLTNPIDFILHLEERKNAGYH</sequence>
<reference evidence="2" key="1">
    <citation type="submission" date="2019-01" db="EMBL/GenBank/DDBJ databases">
        <authorList>
            <consortium name="Genoscope - CEA"/>
            <person name="William W."/>
        </authorList>
    </citation>
    <scope>NUCLEOTIDE SEQUENCE</scope>
    <source>
        <strain evidence="2">CR-1</strain>
    </source>
</reference>
<dbReference type="SUPFAM" id="SSF88723">
    <property type="entry name" value="PIN domain-like"/>
    <property type="match status" value="1"/>
</dbReference>
<protein>
    <recommendedName>
        <fullName evidence="1">PIN domain-containing protein</fullName>
    </recommendedName>
</protein>
<evidence type="ECO:0000259" key="1">
    <source>
        <dbReference type="Pfam" id="PF01850"/>
    </source>
</evidence>
<gene>
    <name evidence="2" type="ORF">EPICR_80023</name>
</gene>
<dbReference type="Gene3D" id="3.40.50.1010">
    <property type="entry name" value="5'-nuclease"/>
    <property type="match status" value="1"/>
</dbReference>